<dbReference type="GO" id="GO:0005524">
    <property type="term" value="F:ATP binding"/>
    <property type="evidence" value="ECO:0007669"/>
    <property type="project" value="UniProtKB-KW"/>
</dbReference>
<dbReference type="PANTHER" id="PTHR45627">
    <property type="entry name" value="ADENYLATE CYCLASE TYPE 1"/>
    <property type="match status" value="1"/>
</dbReference>
<accession>G4QH52</accession>
<keyword evidence="4 12" id="KW-0812">Transmembrane</keyword>
<feature type="transmembrane region" description="Helical" evidence="12">
    <location>
        <begin position="32"/>
        <end position="54"/>
    </location>
</feature>
<dbReference type="GO" id="GO:0009190">
    <property type="term" value="P:cyclic nucleotide biosynthetic process"/>
    <property type="evidence" value="ECO:0007669"/>
    <property type="project" value="InterPro"/>
</dbReference>
<proteinExistence type="predicted"/>
<dbReference type="OrthoDB" id="9806704at2"/>
<feature type="transmembrane region" description="Helical" evidence="12">
    <location>
        <begin position="137"/>
        <end position="157"/>
    </location>
</feature>
<keyword evidence="5" id="KW-0479">Metal-binding</keyword>
<dbReference type="CDD" id="cd07302">
    <property type="entry name" value="CHD"/>
    <property type="match status" value="1"/>
</dbReference>
<keyword evidence="10 12" id="KW-0472">Membrane</keyword>
<dbReference type="Pfam" id="PF00211">
    <property type="entry name" value="Guanylate_cyc"/>
    <property type="match status" value="1"/>
</dbReference>
<keyword evidence="9 12" id="KW-1133">Transmembrane helix</keyword>
<dbReference type="eggNOG" id="COG2114">
    <property type="taxonomic scope" value="Bacteria"/>
</dbReference>
<evidence type="ECO:0000256" key="5">
    <source>
        <dbReference type="ARBA" id="ARBA00022723"/>
    </source>
</evidence>
<evidence type="ECO:0000256" key="8">
    <source>
        <dbReference type="ARBA" id="ARBA00022842"/>
    </source>
</evidence>
<evidence type="ECO:0000256" key="12">
    <source>
        <dbReference type="SAM" id="Phobius"/>
    </source>
</evidence>
<dbReference type="PROSITE" id="PS50125">
    <property type="entry name" value="GUANYLATE_CYCLASE_2"/>
    <property type="match status" value="1"/>
</dbReference>
<dbReference type="Proteomes" id="UP000009282">
    <property type="component" value="Chromosome"/>
</dbReference>
<keyword evidence="8" id="KW-0460">Magnesium</keyword>
<dbReference type="InterPro" id="IPR001054">
    <property type="entry name" value="A/G_cyclase"/>
</dbReference>
<evidence type="ECO:0000256" key="1">
    <source>
        <dbReference type="ARBA" id="ARBA00001593"/>
    </source>
</evidence>
<keyword evidence="7" id="KW-0067">ATP-binding</keyword>
<dbReference type="EMBL" id="CP003060">
    <property type="protein sequence ID" value="AEP30240.1"/>
    <property type="molecule type" value="Genomic_DNA"/>
</dbReference>
<protein>
    <recommendedName>
        <fullName evidence="3">adenylate cyclase</fullName>
        <ecNumber evidence="3">4.6.1.1</ecNumber>
    </recommendedName>
</protein>
<dbReference type="Gene3D" id="3.30.70.1230">
    <property type="entry name" value="Nucleotide cyclase"/>
    <property type="match status" value="1"/>
</dbReference>
<sequence>MLKVLASLKRYYERSQSAPLTLLTKKSTRAEILAGVCLCLCIVLFLQSLKLVWFSNIPDIYMHVINMLIHIGFFSSAFFLTKLGFFELARWLLILTFISYLFTAILLWKINLNIQFYFLLGMFASLYFFHQHETKQMWITLCTFCGLFIYFQTGFVFSVHKEAWQTSLINVNGFALAISCFMLATWIRWQMDSSWQKIRATERKTSQLLKKVIPQHISEYLMSAQQQELSTCINEHAFTSIIFIDFTQFTPFSRQTSDKNLVMFLHRIYTVFDTIAEQHNITKIKTNGDQYIAAAGLDTARLSAYETSQHCCEFALAISKEFEIEAGIDIGIKIGIASGNAISGIIGHSRPAFDVWGNTMNLASRLESTAANREIQVCQQTMLYSMQHYEFCPGATKQLKGLGQVTVYKLLGKK</sequence>
<evidence type="ECO:0000256" key="10">
    <source>
        <dbReference type="ARBA" id="ARBA00023136"/>
    </source>
</evidence>
<dbReference type="GO" id="GO:0004016">
    <property type="term" value="F:adenylate cyclase activity"/>
    <property type="evidence" value="ECO:0007669"/>
    <property type="project" value="UniProtKB-EC"/>
</dbReference>
<keyword evidence="6" id="KW-0547">Nucleotide-binding</keyword>
<dbReference type="HOGENOM" id="CLU_663523_0_0_6"/>
<evidence type="ECO:0000256" key="9">
    <source>
        <dbReference type="ARBA" id="ARBA00022989"/>
    </source>
</evidence>
<evidence type="ECO:0000259" key="13">
    <source>
        <dbReference type="PROSITE" id="PS50125"/>
    </source>
</evidence>
<dbReference type="RefSeq" id="WP_014109113.1">
    <property type="nucleotide sequence ID" value="NC_016041.1"/>
</dbReference>
<dbReference type="InterPro" id="IPR029787">
    <property type="entry name" value="Nucleotide_cyclase"/>
</dbReference>
<dbReference type="SMART" id="SM00044">
    <property type="entry name" value="CYCc"/>
    <property type="match status" value="1"/>
</dbReference>
<evidence type="ECO:0000256" key="11">
    <source>
        <dbReference type="ARBA" id="ARBA00023239"/>
    </source>
</evidence>
<evidence type="ECO:0000256" key="3">
    <source>
        <dbReference type="ARBA" id="ARBA00012201"/>
    </source>
</evidence>
<dbReference type="GO" id="GO:0035556">
    <property type="term" value="P:intracellular signal transduction"/>
    <property type="evidence" value="ECO:0007669"/>
    <property type="project" value="InterPro"/>
</dbReference>
<feature type="domain" description="Guanylate cyclase" evidence="13">
    <location>
        <begin position="240"/>
        <end position="367"/>
    </location>
</feature>
<dbReference type="KEGG" id="gni:GNIT_2132"/>
<evidence type="ECO:0000256" key="6">
    <source>
        <dbReference type="ARBA" id="ARBA00022741"/>
    </source>
</evidence>
<dbReference type="STRING" id="1085623.GNIT_2132"/>
<evidence type="ECO:0000256" key="4">
    <source>
        <dbReference type="ARBA" id="ARBA00022692"/>
    </source>
</evidence>
<dbReference type="GO" id="GO:0046872">
    <property type="term" value="F:metal ion binding"/>
    <property type="evidence" value="ECO:0007669"/>
    <property type="project" value="UniProtKB-KW"/>
</dbReference>
<comment type="subcellular location">
    <subcellularLocation>
        <location evidence="2">Membrane</location>
        <topology evidence="2">Multi-pass membrane protein</topology>
    </subcellularLocation>
</comment>
<dbReference type="EC" id="4.6.1.1" evidence="3"/>
<organism evidence="14 15">
    <name type="scientific">Glaciecola nitratireducens (strain JCM 12485 / KCTC 12276 / FR1064)</name>
    <dbReference type="NCBI Taxonomy" id="1085623"/>
    <lineage>
        <taxon>Bacteria</taxon>
        <taxon>Pseudomonadati</taxon>
        <taxon>Pseudomonadota</taxon>
        <taxon>Gammaproteobacteria</taxon>
        <taxon>Alteromonadales</taxon>
        <taxon>Alteromonadaceae</taxon>
        <taxon>Brumicola</taxon>
    </lineage>
</organism>
<comment type="catalytic activity">
    <reaction evidence="1">
        <text>ATP = 3',5'-cyclic AMP + diphosphate</text>
        <dbReference type="Rhea" id="RHEA:15389"/>
        <dbReference type="ChEBI" id="CHEBI:30616"/>
        <dbReference type="ChEBI" id="CHEBI:33019"/>
        <dbReference type="ChEBI" id="CHEBI:58165"/>
        <dbReference type="EC" id="4.6.1.1"/>
    </reaction>
</comment>
<feature type="transmembrane region" description="Helical" evidence="12">
    <location>
        <begin position="60"/>
        <end position="81"/>
    </location>
</feature>
<feature type="transmembrane region" description="Helical" evidence="12">
    <location>
        <begin position="169"/>
        <end position="189"/>
    </location>
</feature>
<evidence type="ECO:0000313" key="14">
    <source>
        <dbReference type="EMBL" id="AEP30240.1"/>
    </source>
</evidence>
<reference evidence="14 15" key="1">
    <citation type="journal article" date="2011" name="J. Bacteriol.">
        <title>Complete genome sequence of seawater bacterium Glaciecola nitratireducens FR1064T.</title>
        <authorList>
            <person name="Bian F."/>
            <person name="Qin Q.L."/>
            <person name="Xie B.B."/>
            <person name="Shu Y.L."/>
            <person name="Zhang X.Y."/>
            <person name="Yu Y."/>
            <person name="Chen B."/>
            <person name="Chen X.L."/>
            <person name="Zhou B.C."/>
            <person name="Zhang Y.Z."/>
        </authorList>
    </citation>
    <scope>NUCLEOTIDE SEQUENCE [LARGE SCALE GENOMIC DNA]</scope>
    <source>
        <strain evidence="15">JCM 12485 / KCTC 12276 / FR1064</strain>
    </source>
</reference>
<name>G4QH52_GLANF</name>
<keyword evidence="11" id="KW-0456">Lyase</keyword>
<evidence type="ECO:0000313" key="15">
    <source>
        <dbReference type="Proteomes" id="UP000009282"/>
    </source>
</evidence>
<dbReference type="SUPFAM" id="SSF55073">
    <property type="entry name" value="Nucleotide cyclase"/>
    <property type="match status" value="1"/>
</dbReference>
<gene>
    <name evidence="14" type="ordered locus">GNIT_2132</name>
</gene>
<dbReference type="AlphaFoldDB" id="G4QH52"/>
<evidence type="ECO:0000256" key="2">
    <source>
        <dbReference type="ARBA" id="ARBA00004141"/>
    </source>
</evidence>
<evidence type="ECO:0000256" key="7">
    <source>
        <dbReference type="ARBA" id="ARBA00022840"/>
    </source>
</evidence>
<feature type="transmembrane region" description="Helical" evidence="12">
    <location>
        <begin position="88"/>
        <end position="108"/>
    </location>
</feature>
<dbReference type="GO" id="GO:0016020">
    <property type="term" value="C:membrane"/>
    <property type="evidence" value="ECO:0007669"/>
    <property type="project" value="UniProtKB-SubCell"/>
</dbReference>
<keyword evidence="15" id="KW-1185">Reference proteome</keyword>